<dbReference type="EMBL" id="JAAAXJ010000003">
    <property type="protein sequence ID" value="NBJ24183.1"/>
    <property type="molecule type" value="Genomic_DNA"/>
</dbReference>
<organism evidence="7 8">
    <name type="scientific">Microvirga arsenatis</name>
    <dbReference type="NCBI Taxonomy" id="2692265"/>
    <lineage>
        <taxon>Bacteria</taxon>
        <taxon>Pseudomonadati</taxon>
        <taxon>Pseudomonadota</taxon>
        <taxon>Alphaproteobacteria</taxon>
        <taxon>Hyphomicrobiales</taxon>
        <taxon>Methylobacteriaceae</taxon>
        <taxon>Microvirga</taxon>
    </lineage>
</organism>
<evidence type="ECO:0000256" key="2">
    <source>
        <dbReference type="ARBA" id="ARBA00022759"/>
    </source>
</evidence>
<evidence type="ECO:0000256" key="4">
    <source>
        <dbReference type="ARBA" id="ARBA00022801"/>
    </source>
</evidence>
<dbReference type="Proteomes" id="UP000818323">
    <property type="component" value="Unassembled WGS sequence"/>
</dbReference>
<dbReference type="CDD" id="cd00221">
    <property type="entry name" value="Vsr"/>
    <property type="match status" value="1"/>
</dbReference>
<dbReference type="Pfam" id="PF03852">
    <property type="entry name" value="Vsr"/>
    <property type="match status" value="1"/>
</dbReference>
<dbReference type="Gene3D" id="3.40.960.10">
    <property type="entry name" value="VSR Endonuclease"/>
    <property type="match status" value="1"/>
</dbReference>
<sequence length="139" mass="16330">MDRSAVMRAVKSKDTTPELVVRQLVHGMGYRYRLHAKDLPGKPDLVFPQRRKVILVNGCFWHGHHCKRGARQPKANAEYWRAKVQKNRDRDRRNEKALREAGWEVLTIWECQTAVSQQEELRSAIAQFLGLPRRCTRRL</sequence>
<keyword evidence="1 6" id="KW-0540">Nuclease</keyword>
<evidence type="ECO:0000256" key="1">
    <source>
        <dbReference type="ARBA" id="ARBA00022722"/>
    </source>
</evidence>
<evidence type="ECO:0000256" key="5">
    <source>
        <dbReference type="ARBA" id="ARBA00023204"/>
    </source>
</evidence>
<evidence type="ECO:0000256" key="6">
    <source>
        <dbReference type="PIRNR" id="PIRNR018267"/>
    </source>
</evidence>
<dbReference type="SUPFAM" id="SSF52980">
    <property type="entry name" value="Restriction endonuclease-like"/>
    <property type="match status" value="1"/>
</dbReference>
<keyword evidence="4 6" id="KW-0378">Hydrolase</keyword>
<proteinExistence type="inferred from homology"/>
<name>A0ABW9YYI9_9HYPH</name>
<evidence type="ECO:0000256" key="3">
    <source>
        <dbReference type="ARBA" id="ARBA00022763"/>
    </source>
</evidence>
<dbReference type="PIRSF" id="PIRSF018267">
    <property type="entry name" value="VSR_endonuc"/>
    <property type="match status" value="1"/>
</dbReference>
<comment type="function">
    <text evidence="6">May nick specific sequences that contain T:G mispairs resulting from m5C-deamination.</text>
</comment>
<dbReference type="NCBIfam" id="TIGR00632">
    <property type="entry name" value="vsr"/>
    <property type="match status" value="1"/>
</dbReference>
<gene>
    <name evidence="7" type="primary">vsr</name>
    <name evidence="7" type="ORF">GR303_07425</name>
</gene>
<protein>
    <recommendedName>
        <fullName evidence="6">Very short patch repair endonuclease</fullName>
        <ecNumber evidence="6">3.1.-.-</ecNumber>
    </recommendedName>
</protein>
<evidence type="ECO:0000313" key="8">
    <source>
        <dbReference type="Proteomes" id="UP000818323"/>
    </source>
</evidence>
<dbReference type="GO" id="GO:0004519">
    <property type="term" value="F:endonuclease activity"/>
    <property type="evidence" value="ECO:0007669"/>
    <property type="project" value="UniProtKB-KW"/>
</dbReference>
<comment type="caution">
    <text evidence="7">The sequence shown here is derived from an EMBL/GenBank/DDBJ whole genome shotgun (WGS) entry which is preliminary data.</text>
</comment>
<reference evidence="7 8" key="1">
    <citation type="submission" date="2020-01" db="EMBL/GenBank/DDBJ databases">
        <title>Microvirga sp. nov., an arsenate reduction bacterium isolated from Tibet hotspring sediments.</title>
        <authorList>
            <person name="Yuan C.-G."/>
        </authorList>
    </citation>
    <scope>NUCLEOTIDE SEQUENCE [LARGE SCALE GENOMIC DNA]</scope>
    <source>
        <strain evidence="7 8">SYSU G3D203</strain>
    </source>
</reference>
<evidence type="ECO:0000313" key="7">
    <source>
        <dbReference type="EMBL" id="NBJ24183.1"/>
    </source>
</evidence>
<keyword evidence="8" id="KW-1185">Reference proteome</keyword>
<accession>A0ABW9YYI9</accession>
<dbReference type="EC" id="3.1.-.-" evidence="6"/>
<dbReference type="InterPro" id="IPR011335">
    <property type="entry name" value="Restrct_endonuc-II-like"/>
</dbReference>
<keyword evidence="5 6" id="KW-0234">DNA repair</keyword>
<keyword evidence="3 6" id="KW-0227">DNA damage</keyword>
<comment type="similarity">
    <text evidence="6">Belongs to the vsr family.</text>
</comment>
<keyword evidence="2 6" id="KW-0255">Endonuclease</keyword>
<dbReference type="RefSeq" id="WP_161722569.1">
    <property type="nucleotide sequence ID" value="NZ_JAAAXI010000004.1"/>
</dbReference>
<dbReference type="InterPro" id="IPR004603">
    <property type="entry name" value="DNA_mismatch_endonuc_vsr"/>
</dbReference>